<accession>A0A1D1XSN8</accession>
<sequence length="107" mass="11795">SVYHWSSGDMKRHVSIETRLFFPTLPVFPKRGPGRPQREREGQARPALPGGLETSAEGGGDMGKLCCSDDDDSNLLGFVVALLVVMVLLLLLCQPTPRRRVTVYHCS</sequence>
<organism evidence="3">
    <name type="scientific">Anthurium amnicola</name>
    <dbReference type="NCBI Taxonomy" id="1678845"/>
    <lineage>
        <taxon>Eukaryota</taxon>
        <taxon>Viridiplantae</taxon>
        <taxon>Streptophyta</taxon>
        <taxon>Embryophyta</taxon>
        <taxon>Tracheophyta</taxon>
        <taxon>Spermatophyta</taxon>
        <taxon>Magnoliopsida</taxon>
        <taxon>Liliopsida</taxon>
        <taxon>Araceae</taxon>
        <taxon>Pothoideae</taxon>
        <taxon>Potheae</taxon>
        <taxon>Anthurium</taxon>
    </lineage>
</organism>
<dbReference type="EMBL" id="GDJX01022556">
    <property type="protein sequence ID" value="JAT45380.1"/>
    <property type="molecule type" value="Transcribed_RNA"/>
</dbReference>
<gene>
    <name evidence="3" type="primary">PAB2_10</name>
    <name evidence="3" type="ORF">g.132073</name>
</gene>
<name>A0A1D1XSN8_9ARAE</name>
<dbReference type="AlphaFoldDB" id="A0A1D1XSN8"/>
<keyword evidence="2" id="KW-1133">Transmembrane helix</keyword>
<reference evidence="3" key="1">
    <citation type="submission" date="2015-07" db="EMBL/GenBank/DDBJ databases">
        <title>Transcriptome Assembly of Anthurium amnicola.</title>
        <authorList>
            <person name="Suzuki J."/>
        </authorList>
    </citation>
    <scope>NUCLEOTIDE SEQUENCE</scope>
</reference>
<feature type="transmembrane region" description="Helical" evidence="2">
    <location>
        <begin position="75"/>
        <end position="93"/>
    </location>
</feature>
<feature type="region of interest" description="Disordered" evidence="1">
    <location>
        <begin position="27"/>
        <end position="57"/>
    </location>
</feature>
<evidence type="ECO:0000313" key="3">
    <source>
        <dbReference type="EMBL" id="JAT45380.1"/>
    </source>
</evidence>
<feature type="non-terminal residue" evidence="3">
    <location>
        <position position="1"/>
    </location>
</feature>
<evidence type="ECO:0000256" key="1">
    <source>
        <dbReference type="SAM" id="MobiDB-lite"/>
    </source>
</evidence>
<keyword evidence="2" id="KW-0812">Transmembrane</keyword>
<evidence type="ECO:0000256" key="2">
    <source>
        <dbReference type="SAM" id="Phobius"/>
    </source>
</evidence>
<proteinExistence type="predicted"/>
<protein>
    <submittedName>
        <fullName evidence="3">Polyadenylate-binding protein 2</fullName>
    </submittedName>
</protein>
<keyword evidence="2" id="KW-0472">Membrane</keyword>